<dbReference type="Gene3D" id="3.20.20.70">
    <property type="entry name" value="Aldolase class I"/>
    <property type="match status" value="1"/>
</dbReference>
<dbReference type="PANTHER" id="PTHR22893">
    <property type="entry name" value="NADH OXIDOREDUCTASE-RELATED"/>
    <property type="match status" value="1"/>
</dbReference>
<protein>
    <submittedName>
        <fullName evidence="5">N-ethylmaleimide reductase</fullName>
    </submittedName>
</protein>
<dbReference type="FunFam" id="3.20.20.70:FF:000059">
    <property type="entry name" value="N-ethylmaleimide reductase, FMN-linked"/>
    <property type="match status" value="1"/>
</dbReference>
<dbReference type="GO" id="GO:0005829">
    <property type="term" value="C:cytosol"/>
    <property type="evidence" value="ECO:0007669"/>
    <property type="project" value="TreeGrafter"/>
</dbReference>
<evidence type="ECO:0000256" key="3">
    <source>
        <dbReference type="ARBA" id="ARBA00023002"/>
    </source>
</evidence>
<dbReference type="InterPro" id="IPR001155">
    <property type="entry name" value="OxRdtase_FMN_N"/>
</dbReference>
<dbReference type="InterPro" id="IPR045247">
    <property type="entry name" value="Oye-like"/>
</dbReference>
<dbReference type="AlphaFoldDB" id="A0A1H4WYQ9"/>
<accession>A0A1H4WYQ9</accession>
<comment type="similarity">
    <text evidence="2">Belongs to the NADH:flavin oxidoreductase/NADH oxidase family.</text>
</comment>
<organism evidence="5 6">
    <name type="scientific">Bradyrhizobium erythrophlei</name>
    <dbReference type="NCBI Taxonomy" id="1437360"/>
    <lineage>
        <taxon>Bacteria</taxon>
        <taxon>Pseudomonadati</taxon>
        <taxon>Pseudomonadota</taxon>
        <taxon>Alphaproteobacteria</taxon>
        <taxon>Hyphomicrobiales</taxon>
        <taxon>Nitrobacteraceae</taxon>
        <taxon>Bradyrhizobium</taxon>
    </lineage>
</organism>
<dbReference type="Pfam" id="PF00724">
    <property type="entry name" value="Oxidored_FMN"/>
    <property type="match status" value="1"/>
</dbReference>
<evidence type="ECO:0000256" key="1">
    <source>
        <dbReference type="ARBA" id="ARBA00001917"/>
    </source>
</evidence>
<evidence type="ECO:0000259" key="4">
    <source>
        <dbReference type="Pfam" id="PF00724"/>
    </source>
</evidence>
<dbReference type="RefSeq" id="WP_092116903.1">
    <property type="nucleotide sequence ID" value="NZ_FNTH01000001.1"/>
</dbReference>
<dbReference type="CDD" id="cd02933">
    <property type="entry name" value="OYE_like_FMN"/>
    <property type="match status" value="1"/>
</dbReference>
<dbReference type="SUPFAM" id="SSF51395">
    <property type="entry name" value="FMN-linked oxidoreductases"/>
    <property type="match status" value="1"/>
</dbReference>
<reference evidence="5 6" key="1">
    <citation type="submission" date="2016-10" db="EMBL/GenBank/DDBJ databases">
        <authorList>
            <person name="de Groot N.N."/>
        </authorList>
    </citation>
    <scope>NUCLEOTIDE SEQUENCE [LARGE SCALE GENOMIC DNA]</scope>
    <source>
        <strain evidence="5 6">MT12</strain>
    </source>
</reference>
<dbReference type="GO" id="GO:0016628">
    <property type="term" value="F:oxidoreductase activity, acting on the CH-CH group of donors, NAD or NADP as acceptor"/>
    <property type="evidence" value="ECO:0007669"/>
    <property type="project" value="UniProtKB-ARBA"/>
</dbReference>
<dbReference type="PANTHER" id="PTHR22893:SF98">
    <property type="entry name" value="OXIDOREDUCTASE"/>
    <property type="match status" value="1"/>
</dbReference>
<evidence type="ECO:0000313" key="6">
    <source>
        <dbReference type="Proteomes" id="UP000198992"/>
    </source>
</evidence>
<name>A0A1H4WYQ9_9BRAD</name>
<evidence type="ECO:0000256" key="2">
    <source>
        <dbReference type="ARBA" id="ARBA00005979"/>
    </source>
</evidence>
<proteinExistence type="inferred from homology"/>
<gene>
    <name evidence="5" type="ORF">SAMN05444164_3304</name>
</gene>
<dbReference type="EMBL" id="FNTH01000001">
    <property type="protein sequence ID" value="SEC98496.1"/>
    <property type="molecule type" value="Genomic_DNA"/>
</dbReference>
<comment type="cofactor">
    <cofactor evidence="1">
        <name>FMN</name>
        <dbReference type="ChEBI" id="CHEBI:58210"/>
    </cofactor>
</comment>
<evidence type="ECO:0000313" key="5">
    <source>
        <dbReference type="EMBL" id="SEC98496.1"/>
    </source>
</evidence>
<sequence>MSPLFTPIRIGGFDLGHRVVLAPLTRMRSEMPGNVPGAAMIEYYSQRASRGGLLIMEATFVSRQGNGGYASPGIEDEAQVAGWRRIVDAVRAKGATAVLQLWHVGRASHTSLQPAGGEPVAPSAINSSAGSLIESGYAPASPPRALDTAEIARVVAQYRVAAEHAKRAGFDGIELHAANGYLMDQFMQDGSNHRTDAYGGSIENRTRLLIEVIEAMKQVWSADRIGVRIGPSNSFNGMYDSGPVALFSHVARALAAQRIAYLHVIEPRVVGHNEVGDQTPVAAALLKPIFGGPVIAAGGFDGASAAAIVEAGDADLVAFGRHFIANPDLPRRLREQLPLNAYDRDTFYYGGAKGYADYAFHSDAEAAVALER</sequence>
<keyword evidence="3" id="KW-0560">Oxidoreductase</keyword>
<dbReference type="Proteomes" id="UP000198992">
    <property type="component" value="Unassembled WGS sequence"/>
</dbReference>
<feature type="domain" description="NADH:flavin oxidoreductase/NADH oxidase N-terminal" evidence="4">
    <location>
        <begin position="4"/>
        <end position="340"/>
    </location>
</feature>
<dbReference type="InterPro" id="IPR013785">
    <property type="entry name" value="Aldolase_TIM"/>
</dbReference>
<dbReference type="GO" id="GO:0010181">
    <property type="term" value="F:FMN binding"/>
    <property type="evidence" value="ECO:0007669"/>
    <property type="project" value="InterPro"/>
</dbReference>
<dbReference type="OrthoDB" id="9804454at2"/>